<name>A0ABR2GCP0_9ROSI</name>
<sequence>MFTIEFAAASLPEMKKIAAKIASRNSDVIFLIDGGKNNFFDPSGGEKKMSYMRGETVHQCPKDDLLGFFDFEAFETIWYCTVRSFLPRTGPVQQETGIPFSMDVTFTQTIKEEVKQHDWEAVAEEVDLQRSITRAEALEREMVVLRRNVLEE</sequence>
<organism evidence="1 2">
    <name type="scientific">Hibiscus sabdariffa</name>
    <name type="common">roselle</name>
    <dbReference type="NCBI Taxonomy" id="183260"/>
    <lineage>
        <taxon>Eukaryota</taxon>
        <taxon>Viridiplantae</taxon>
        <taxon>Streptophyta</taxon>
        <taxon>Embryophyta</taxon>
        <taxon>Tracheophyta</taxon>
        <taxon>Spermatophyta</taxon>
        <taxon>Magnoliopsida</taxon>
        <taxon>eudicotyledons</taxon>
        <taxon>Gunneridae</taxon>
        <taxon>Pentapetalae</taxon>
        <taxon>rosids</taxon>
        <taxon>malvids</taxon>
        <taxon>Malvales</taxon>
        <taxon>Malvaceae</taxon>
        <taxon>Malvoideae</taxon>
        <taxon>Hibiscus</taxon>
    </lineage>
</organism>
<reference evidence="1 2" key="1">
    <citation type="journal article" date="2024" name="G3 (Bethesda)">
        <title>Genome assembly of Hibiscus sabdariffa L. provides insights into metabolisms of medicinal natural products.</title>
        <authorList>
            <person name="Kim T."/>
        </authorList>
    </citation>
    <scope>NUCLEOTIDE SEQUENCE [LARGE SCALE GENOMIC DNA]</scope>
    <source>
        <strain evidence="1">TK-2024</strain>
        <tissue evidence="1">Old leaves</tissue>
    </source>
</reference>
<dbReference type="EMBL" id="JBBPBM010000001">
    <property type="protein sequence ID" value="KAK8600682.1"/>
    <property type="molecule type" value="Genomic_DNA"/>
</dbReference>
<keyword evidence="2" id="KW-1185">Reference proteome</keyword>
<dbReference type="Proteomes" id="UP001472677">
    <property type="component" value="Unassembled WGS sequence"/>
</dbReference>
<evidence type="ECO:0000313" key="2">
    <source>
        <dbReference type="Proteomes" id="UP001472677"/>
    </source>
</evidence>
<accession>A0ABR2GCP0</accession>
<proteinExistence type="predicted"/>
<gene>
    <name evidence="1" type="ORF">V6N12_050535</name>
</gene>
<protein>
    <submittedName>
        <fullName evidence="1">Uncharacterized protein</fullName>
    </submittedName>
</protein>
<evidence type="ECO:0000313" key="1">
    <source>
        <dbReference type="EMBL" id="KAK8600682.1"/>
    </source>
</evidence>
<comment type="caution">
    <text evidence="1">The sequence shown here is derived from an EMBL/GenBank/DDBJ whole genome shotgun (WGS) entry which is preliminary data.</text>
</comment>